<dbReference type="Gene3D" id="1.10.10.10">
    <property type="entry name" value="Winged helix-like DNA-binding domain superfamily/Winged helix DNA-binding domain"/>
    <property type="match status" value="1"/>
</dbReference>
<name>A0ABQ6CPU6_9HYPH</name>
<organism evidence="2 3">
    <name type="scientific">Labrys miyagiensis</name>
    <dbReference type="NCBI Taxonomy" id="346912"/>
    <lineage>
        <taxon>Bacteria</taxon>
        <taxon>Pseudomonadati</taxon>
        <taxon>Pseudomonadota</taxon>
        <taxon>Alphaproteobacteria</taxon>
        <taxon>Hyphomicrobiales</taxon>
        <taxon>Xanthobacteraceae</taxon>
        <taxon>Labrys</taxon>
    </lineage>
</organism>
<feature type="domain" description="HTH marR-type" evidence="1">
    <location>
        <begin position="32"/>
        <end position="163"/>
    </location>
</feature>
<protein>
    <submittedName>
        <fullName evidence="2">MarR family transcriptional regulator</fullName>
    </submittedName>
</protein>
<dbReference type="SMART" id="SM00347">
    <property type="entry name" value="HTH_MARR"/>
    <property type="match status" value="1"/>
</dbReference>
<accession>A0ABQ6CPU6</accession>
<dbReference type="Proteomes" id="UP001156882">
    <property type="component" value="Unassembled WGS sequence"/>
</dbReference>
<reference evidence="3" key="1">
    <citation type="journal article" date="2019" name="Int. J. Syst. Evol. Microbiol.">
        <title>The Global Catalogue of Microorganisms (GCM) 10K type strain sequencing project: providing services to taxonomists for standard genome sequencing and annotation.</title>
        <authorList>
            <consortium name="The Broad Institute Genomics Platform"/>
            <consortium name="The Broad Institute Genome Sequencing Center for Infectious Disease"/>
            <person name="Wu L."/>
            <person name="Ma J."/>
        </authorList>
    </citation>
    <scope>NUCLEOTIDE SEQUENCE [LARGE SCALE GENOMIC DNA]</scope>
    <source>
        <strain evidence="3">NBRC 101365</strain>
    </source>
</reference>
<dbReference type="PROSITE" id="PS50995">
    <property type="entry name" value="HTH_MARR_2"/>
    <property type="match status" value="1"/>
</dbReference>
<dbReference type="EMBL" id="BSPC01000054">
    <property type="protein sequence ID" value="GLS21803.1"/>
    <property type="molecule type" value="Genomic_DNA"/>
</dbReference>
<evidence type="ECO:0000313" key="2">
    <source>
        <dbReference type="EMBL" id="GLS21803.1"/>
    </source>
</evidence>
<gene>
    <name evidence="2" type="ORF">GCM10007874_48200</name>
</gene>
<keyword evidence="3" id="KW-1185">Reference proteome</keyword>
<dbReference type="InterPro" id="IPR036390">
    <property type="entry name" value="WH_DNA-bd_sf"/>
</dbReference>
<comment type="caution">
    <text evidence="2">The sequence shown here is derived from an EMBL/GenBank/DDBJ whole genome shotgun (WGS) entry which is preliminary data.</text>
</comment>
<evidence type="ECO:0000313" key="3">
    <source>
        <dbReference type="Proteomes" id="UP001156882"/>
    </source>
</evidence>
<dbReference type="PANTHER" id="PTHR33164">
    <property type="entry name" value="TRANSCRIPTIONAL REGULATOR, MARR FAMILY"/>
    <property type="match status" value="1"/>
</dbReference>
<sequence length="163" mass="17730">MMRQTRTIEPSSPSLQMEDVSVSFETTLLVKNSCLCLHVQRAARALARRFDLALRPIGLTNNQFSLLMALNRPKPPTMAPVSALLALDRTTLTAALKLLERRGLVTVTPDPADRRSRLLALTPAGRTVLASAVPIWKSTHEALEASLPDGNAGRLRQDLAALA</sequence>
<evidence type="ECO:0000259" key="1">
    <source>
        <dbReference type="PROSITE" id="PS50995"/>
    </source>
</evidence>
<dbReference type="SUPFAM" id="SSF46785">
    <property type="entry name" value="Winged helix' DNA-binding domain"/>
    <property type="match status" value="1"/>
</dbReference>
<dbReference type="InterPro" id="IPR036388">
    <property type="entry name" value="WH-like_DNA-bd_sf"/>
</dbReference>
<proteinExistence type="predicted"/>
<dbReference type="InterPro" id="IPR000835">
    <property type="entry name" value="HTH_MarR-typ"/>
</dbReference>
<dbReference type="PANTHER" id="PTHR33164:SF105">
    <property type="entry name" value="TRANSCRIPTIONAL REPRESSOR PROTEIN-RELATED"/>
    <property type="match status" value="1"/>
</dbReference>
<dbReference type="Pfam" id="PF12802">
    <property type="entry name" value="MarR_2"/>
    <property type="match status" value="1"/>
</dbReference>
<dbReference type="InterPro" id="IPR039422">
    <property type="entry name" value="MarR/SlyA-like"/>
</dbReference>